<dbReference type="EMBL" id="LAZR01037970">
    <property type="protein sequence ID" value="KKL20764.1"/>
    <property type="molecule type" value="Genomic_DNA"/>
</dbReference>
<sequence>MAITAGDGQSRVLKNRRFEDYRSLKQYFSDRTIKEVFISGANTTVGALAEIDFAVGDIINYIGAEGQVYLRTELDDIANQNVKYCYIEYQDDTGAVRPILKGIMDNTNTTTEVAVAGATDFYRLRQMISEVEATATKGIVLTDADMAGANDIFGFINDGNSQFNLQRFFTQPNATCDSYLAHLDCHTAQSGVDANMDAFILTVQYTPRVLGVSDGFAEPQVAADKTLTLYFHNDMEEDPCILLEGGTEVIFSLGDVNDPATIHVEFVLVEVYPTNSTPSS</sequence>
<name>A0A0F9BFU6_9ZZZZ</name>
<reference evidence="1" key="1">
    <citation type="journal article" date="2015" name="Nature">
        <title>Complex archaea that bridge the gap between prokaryotes and eukaryotes.</title>
        <authorList>
            <person name="Spang A."/>
            <person name="Saw J.H."/>
            <person name="Jorgensen S.L."/>
            <person name="Zaremba-Niedzwiedzka K."/>
            <person name="Martijn J."/>
            <person name="Lind A.E."/>
            <person name="van Eijk R."/>
            <person name="Schleper C."/>
            <person name="Guy L."/>
            <person name="Ettema T.J."/>
        </authorList>
    </citation>
    <scope>NUCLEOTIDE SEQUENCE</scope>
</reference>
<organism evidence="1">
    <name type="scientific">marine sediment metagenome</name>
    <dbReference type="NCBI Taxonomy" id="412755"/>
    <lineage>
        <taxon>unclassified sequences</taxon>
        <taxon>metagenomes</taxon>
        <taxon>ecological metagenomes</taxon>
    </lineage>
</organism>
<proteinExistence type="predicted"/>
<protein>
    <submittedName>
        <fullName evidence="1">Uncharacterized protein</fullName>
    </submittedName>
</protein>
<accession>A0A0F9BFU6</accession>
<gene>
    <name evidence="1" type="ORF">LCGC14_2452220</name>
</gene>
<evidence type="ECO:0000313" key="1">
    <source>
        <dbReference type="EMBL" id="KKL20764.1"/>
    </source>
</evidence>
<comment type="caution">
    <text evidence="1">The sequence shown here is derived from an EMBL/GenBank/DDBJ whole genome shotgun (WGS) entry which is preliminary data.</text>
</comment>
<dbReference type="AlphaFoldDB" id="A0A0F9BFU6"/>